<organism evidence="3 4">
    <name type="scientific">Botrimarina hoheduenensis</name>
    <dbReference type="NCBI Taxonomy" id="2528000"/>
    <lineage>
        <taxon>Bacteria</taxon>
        <taxon>Pseudomonadati</taxon>
        <taxon>Planctomycetota</taxon>
        <taxon>Planctomycetia</taxon>
        <taxon>Pirellulales</taxon>
        <taxon>Lacipirellulaceae</taxon>
        <taxon>Botrimarina</taxon>
    </lineage>
</organism>
<dbReference type="EMBL" id="SJPH01000012">
    <property type="protein sequence ID" value="TWT40244.1"/>
    <property type="molecule type" value="Genomic_DNA"/>
</dbReference>
<feature type="domain" description="Ribosomal RNA methyltransferase FtsJ" evidence="2">
    <location>
        <begin position="219"/>
        <end position="283"/>
    </location>
</feature>
<dbReference type="PANTHER" id="PTHR37524">
    <property type="entry name" value="RIBOSOMAL RNA LARGE SUBUNIT METHYLTRANSFERASE M"/>
    <property type="match status" value="1"/>
</dbReference>
<proteinExistence type="predicted"/>
<feature type="compositionally biased region" description="Low complexity" evidence="1">
    <location>
        <begin position="400"/>
        <end position="412"/>
    </location>
</feature>
<dbReference type="AlphaFoldDB" id="A0A5C5VNR5"/>
<evidence type="ECO:0000256" key="1">
    <source>
        <dbReference type="SAM" id="MobiDB-lite"/>
    </source>
</evidence>
<name>A0A5C5VNR5_9BACT</name>
<keyword evidence="3" id="KW-0808">Transferase</keyword>
<dbReference type="InterPro" id="IPR002877">
    <property type="entry name" value="RNA_MeTrfase_FtsJ_dom"/>
</dbReference>
<keyword evidence="4" id="KW-1185">Reference proteome</keyword>
<dbReference type="Proteomes" id="UP000318995">
    <property type="component" value="Unassembled WGS sequence"/>
</dbReference>
<sequence length="412" mass="45063">MPSSFVFCTCQPGAEVALKGEVAARLPEWRFAFSRPGFVTFRLPRETSPERFEPLRLTFARTMGVSLDRLSGSSDDLAGLAQQVWSHPEVLALLNDGPLGLHVWRRDEALPGEHGIEPGPGAESNAALEALRVAAPAGALLSDTLKKNLAEADGIESDDEPLEAATTDAAATPKRRTRLALDVALVEPNQWWIGAHALRSRTDRWPGGVPRLQLPGHAVSRAYLKLQEGLRWSAIPARKGDVWIELGCAPGGASQALLDAGMRVIGVDPAEVDPVVLAEPGFTHVRHRSAETPFQPLLGAQWLTADVNAAPSYTLNAVESIVTNESMRIRGLLLTIKLLNPELARPERVAEVIDWIRSWGYTDVRARQLAFNRREYCVAALPSRGQRRMKRKRAVRENRTSPPTTSDTTATT</sequence>
<comment type="caution">
    <text evidence="3">The sequence shown here is derived from an EMBL/GenBank/DDBJ whole genome shotgun (WGS) entry which is preliminary data.</text>
</comment>
<dbReference type="PANTHER" id="PTHR37524:SF2">
    <property type="entry name" value="RIBOSOMAL RNA METHYLTRANSFERASE FTSJ DOMAIN-CONTAINING PROTEIN"/>
    <property type="match status" value="1"/>
</dbReference>
<evidence type="ECO:0000313" key="4">
    <source>
        <dbReference type="Proteomes" id="UP000318995"/>
    </source>
</evidence>
<dbReference type="RefSeq" id="WP_197525112.1">
    <property type="nucleotide sequence ID" value="NZ_SJPH01000012.1"/>
</dbReference>
<dbReference type="GO" id="GO:0008168">
    <property type="term" value="F:methyltransferase activity"/>
    <property type="evidence" value="ECO:0007669"/>
    <property type="project" value="UniProtKB-KW"/>
</dbReference>
<evidence type="ECO:0000313" key="3">
    <source>
        <dbReference type="EMBL" id="TWT40244.1"/>
    </source>
</evidence>
<accession>A0A5C5VNR5</accession>
<evidence type="ECO:0000259" key="2">
    <source>
        <dbReference type="Pfam" id="PF01728"/>
    </source>
</evidence>
<reference evidence="3 4" key="1">
    <citation type="submission" date="2019-02" db="EMBL/GenBank/DDBJ databases">
        <title>Deep-cultivation of Planctomycetes and their phenomic and genomic characterization uncovers novel biology.</title>
        <authorList>
            <person name="Wiegand S."/>
            <person name="Jogler M."/>
            <person name="Boedeker C."/>
            <person name="Pinto D."/>
            <person name="Vollmers J."/>
            <person name="Rivas-Marin E."/>
            <person name="Kohn T."/>
            <person name="Peeters S.H."/>
            <person name="Heuer A."/>
            <person name="Rast P."/>
            <person name="Oberbeckmann S."/>
            <person name="Bunk B."/>
            <person name="Jeske O."/>
            <person name="Meyerdierks A."/>
            <person name="Storesund J.E."/>
            <person name="Kallscheuer N."/>
            <person name="Luecker S."/>
            <person name="Lage O.M."/>
            <person name="Pohl T."/>
            <person name="Merkel B.J."/>
            <person name="Hornburger P."/>
            <person name="Mueller R.-W."/>
            <person name="Bruemmer F."/>
            <person name="Labrenz M."/>
            <person name="Spormann A.M."/>
            <person name="Op Den Camp H."/>
            <person name="Overmann J."/>
            <person name="Amann R."/>
            <person name="Jetten M.S.M."/>
            <person name="Mascher T."/>
            <person name="Medema M.H."/>
            <person name="Devos D.P."/>
            <person name="Kaster A.-K."/>
            <person name="Ovreas L."/>
            <person name="Rohde M."/>
            <person name="Galperin M.Y."/>
            <person name="Jogler C."/>
        </authorList>
    </citation>
    <scope>NUCLEOTIDE SEQUENCE [LARGE SCALE GENOMIC DNA]</scope>
    <source>
        <strain evidence="3 4">Pla111</strain>
    </source>
</reference>
<protein>
    <submittedName>
        <fullName evidence="3">Ribosomal RNA large subunit methyltransferase M</fullName>
        <ecNumber evidence="3">2.1.1.186</ecNumber>
    </submittedName>
</protein>
<dbReference type="Pfam" id="PF01728">
    <property type="entry name" value="FtsJ"/>
    <property type="match status" value="1"/>
</dbReference>
<dbReference type="SUPFAM" id="SSF53335">
    <property type="entry name" value="S-adenosyl-L-methionine-dependent methyltransferases"/>
    <property type="match status" value="2"/>
</dbReference>
<dbReference type="Gene3D" id="3.40.50.150">
    <property type="entry name" value="Vaccinia Virus protein VP39"/>
    <property type="match status" value="1"/>
</dbReference>
<dbReference type="InterPro" id="IPR029063">
    <property type="entry name" value="SAM-dependent_MTases_sf"/>
</dbReference>
<dbReference type="GO" id="GO:0032259">
    <property type="term" value="P:methylation"/>
    <property type="evidence" value="ECO:0007669"/>
    <property type="project" value="UniProtKB-KW"/>
</dbReference>
<feature type="region of interest" description="Disordered" evidence="1">
    <location>
        <begin position="387"/>
        <end position="412"/>
    </location>
</feature>
<keyword evidence="3" id="KW-0489">Methyltransferase</keyword>
<gene>
    <name evidence="3" type="primary">rlmM</name>
    <name evidence="3" type="ORF">Pla111_33760</name>
</gene>
<dbReference type="EC" id="2.1.1.186" evidence="3"/>